<dbReference type="PANTHER" id="PTHR42648:SF11">
    <property type="entry name" value="TRANSPOSON TY4-P GAG-POL POLYPROTEIN"/>
    <property type="match status" value="1"/>
</dbReference>
<evidence type="ECO:0000313" key="11">
    <source>
        <dbReference type="Proteomes" id="UP001159363"/>
    </source>
</evidence>
<keyword evidence="7" id="KW-0695">RNA-directed DNA polymerase</keyword>
<dbReference type="Pfam" id="PF14223">
    <property type="entry name" value="Retrotran_gag_2"/>
    <property type="match status" value="1"/>
</dbReference>
<keyword evidence="8" id="KW-0548">Nucleotidyltransferase</keyword>
<dbReference type="Gene3D" id="3.30.420.10">
    <property type="entry name" value="Ribonuclease H-like superfamily/Ribonuclease H"/>
    <property type="match status" value="1"/>
</dbReference>
<evidence type="ECO:0000256" key="4">
    <source>
        <dbReference type="ARBA" id="ARBA00022801"/>
    </source>
</evidence>
<evidence type="ECO:0000256" key="8">
    <source>
        <dbReference type="ARBA" id="ARBA00022932"/>
    </source>
</evidence>
<keyword evidence="6" id="KW-0229">DNA integration</keyword>
<sequence length="240" mass="27203">MATTSDDFAHVEKLVNHSNISICKFQVVVLFKATDVYDVITTTIEDAAGKDKDWIRKDAKAQRYIMTTTDKGNIQFSMSCKATKEMFKKLCSNYERDSSQNKSMLLQSFSNYKIEDVATGFSELQNLSVRLKSVGHTIDDGKNSVFATRTPETQCETCLRLKQTRKPSGKERERVTRPLEIIHTDACGQLDTTWDGFKYFLTFLDDYPHFAILTLIKNKSDVFEATQAYVAQVELAGDVA</sequence>
<keyword evidence="3" id="KW-0255">Endonuclease</keyword>
<protein>
    <submittedName>
        <fullName evidence="10">Uncharacterized protein</fullName>
    </submittedName>
</protein>
<keyword evidence="4" id="KW-0378">Hydrolase</keyword>
<keyword evidence="9" id="KW-0233">DNA recombination</keyword>
<proteinExistence type="predicted"/>
<keyword evidence="2" id="KW-0479">Metal-binding</keyword>
<dbReference type="InterPro" id="IPR036397">
    <property type="entry name" value="RNaseH_sf"/>
</dbReference>
<evidence type="ECO:0000256" key="3">
    <source>
        <dbReference type="ARBA" id="ARBA00022759"/>
    </source>
</evidence>
<evidence type="ECO:0000313" key="10">
    <source>
        <dbReference type="EMBL" id="KAJ8876900.1"/>
    </source>
</evidence>
<keyword evidence="5" id="KW-0460">Magnesium</keyword>
<evidence type="ECO:0000256" key="2">
    <source>
        <dbReference type="ARBA" id="ARBA00022723"/>
    </source>
</evidence>
<dbReference type="EMBL" id="JARBHB010000008">
    <property type="protein sequence ID" value="KAJ8876900.1"/>
    <property type="molecule type" value="Genomic_DNA"/>
</dbReference>
<reference evidence="10 11" key="1">
    <citation type="submission" date="2023-02" db="EMBL/GenBank/DDBJ databases">
        <title>LHISI_Scaffold_Assembly.</title>
        <authorList>
            <person name="Stuart O.P."/>
            <person name="Cleave R."/>
            <person name="Magrath M.J.L."/>
            <person name="Mikheyev A.S."/>
        </authorList>
    </citation>
    <scope>NUCLEOTIDE SEQUENCE [LARGE SCALE GENOMIC DNA]</scope>
    <source>
        <strain evidence="10">Daus_M_001</strain>
        <tissue evidence="10">Leg muscle</tissue>
    </source>
</reference>
<accession>A0ABQ9GXY1</accession>
<dbReference type="Proteomes" id="UP001159363">
    <property type="component" value="Chromosome 7"/>
</dbReference>
<gene>
    <name evidence="10" type="ORF">PR048_021349</name>
</gene>
<evidence type="ECO:0000256" key="7">
    <source>
        <dbReference type="ARBA" id="ARBA00022918"/>
    </source>
</evidence>
<dbReference type="InterPro" id="IPR039537">
    <property type="entry name" value="Retrotran_Ty1/copia-like"/>
</dbReference>
<name>A0ABQ9GXY1_9NEOP</name>
<dbReference type="InterPro" id="IPR012337">
    <property type="entry name" value="RNaseH-like_sf"/>
</dbReference>
<keyword evidence="11" id="KW-1185">Reference proteome</keyword>
<keyword evidence="1" id="KW-0540">Nuclease</keyword>
<organism evidence="10 11">
    <name type="scientific">Dryococelus australis</name>
    <dbReference type="NCBI Taxonomy" id="614101"/>
    <lineage>
        <taxon>Eukaryota</taxon>
        <taxon>Metazoa</taxon>
        <taxon>Ecdysozoa</taxon>
        <taxon>Arthropoda</taxon>
        <taxon>Hexapoda</taxon>
        <taxon>Insecta</taxon>
        <taxon>Pterygota</taxon>
        <taxon>Neoptera</taxon>
        <taxon>Polyneoptera</taxon>
        <taxon>Phasmatodea</taxon>
        <taxon>Verophasmatodea</taxon>
        <taxon>Anareolatae</taxon>
        <taxon>Phasmatidae</taxon>
        <taxon>Eurycanthinae</taxon>
        <taxon>Dryococelus</taxon>
    </lineage>
</organism>
<keyword evidence="8" id="KW-0808">Transferase</keyword>
<evidence type="ECO:0000256" key="9">
    <source>
        <dbReference type="ARBA" id="ARBA00023172"/>
    </source>
</evidence>
<evidence type="ECO:0000256" key="5">
    <source>
        <dbReference type="ARBA" id="ARBA00022842"/>
    </source>
</evidence>
<evidence type="ECO:0000256" key="1">
    <source>
        <dbReference type="ARBA" id="ARBA00022722"/>
    </source>
</evidence>
<comment type="caution">
    <text evidence="10">The sequence shown here is derived from an EMBL/GenBank/DDBJ whole genome shotgun (WGS) entry which is preliminary data.</text>
</comment>
<dbReference type="SUPFAM" id="SSF53098">
    <property type="entry name" value="Ribonuclease H-like"/>
    <property type="match status" value="1"/>
</dbReference>
<keyword evidence="8" id="KW-0239">DNA-directed DNA polymerase</keyword>
<dbReference type="PANTHER" id="PTHR42648">
    <property type="entry name" value="TRANSPOSASE, PUTATIVE-RELATED"/>
    <property type="match status" value="1"/>
</dbReference>
<evidence type="ECO:0000256" key="6">
    <source>
        <dbReference type="ARBA" id="ARBA00022908"/>
    </source>
</evidence>